<evidence type="ECO:0000313" key="1">
    <source>
        <dbReference type="EMBL" id="KAF1990256.1"/>
    </source>
</evidence>
<dbReference type="EMBL" id="ML977142">
    <property type="protein sequence ID" value="KAF1990256.1"/>
    <property type="molecule type" value="Genomic_DNA"/>
</dbReference>
<protein>
    <submittedName>
        <fullName evidence="1">Uncharacterized protein</fullName>
    </submittedName>
</protein>
<dbReference type="Proteomes" id="UP000800041">
    <property type="component" value="Unassembled WGS sequence"/>
</dbReference>
<keyword evidence="2" id="KW-1185">Reference proteome</keyword>
<name>A0A6G1HAK7_9PEZI</name>
<evidence type="ECO:0000313" key="2">
    <source>
        <dbReference type="Proteomes" id="UP000800041"/>
    </source>
</evidence>
<accession>A0A6G1HAK7</accession>
<proteinExistence type="predicted"/>
<dbReference type="AlphaFoldDB" id="A0A6G1HAK7"/>
<gene>
    <name evidence="1" type="ORF">K402DRAFT_389883</name>
</gene>
<reference evidence="1" key="1">
    <citation type="journal article" date="2020" name="Stud. Mycol.">
        <title>101 Dothideomycetes genomes: a test case for predicting lifestyles and emergence of pathogens.</title>
        <authorList>
            <person name="Haridas S."/>
            <person name="Albert R."/>
            <person name="Binder M."/>
            <person name="Bloem J."/>
            <person name="Labutti K."/>
            <person name="Salamov A."/>
            <person name="Andreopoulos B."/>
            <person name="Baker S."/>
            <person name="Barry K."/>
            <person name="Bills G."/>
            <person name="Bluhm B."/>
            <person name="Cannon C."/>
            <person name="Castanera R."/>
            <person name="Culley D."/>
            <person name="Daum C."/>
            <person name="Ezra D."/>
            <person name="Gonzalez J."/>
            <person name="Henrissat B."/>
            <person name="Kuo A."/>
            <person name="Liang C."/>
            <person name="Lipzen A."/>
            <person name="Lutzoni F."/>
            <person name="Magnuson J."/>
            <person name="Mondo S."/>
            <person name="Nolan M."/>
            <person name="Ohm R."/>
            <person name="Pangilinan J."/>
            <person name="Park H.-J."/>
            <person name="Ramirez L."/>
            <person name="Alfaro M."/>
            <person name="Sun H."/>
            <person name="Tritt A."/>
            <person name="Yoshinaga Y."/>
            <person name="Zwiers L.-H."/>
            <person name="Turgeon B."/>
            <person name="Goodwin S."/>
            <person name="Spatafora J."/>
            <person name="Crous P."/>
            <person name="Grigoriev I."/>
        </authorList>
    </citation>
    <scope>NUCLEOTIDE SEQUENCE</scope>
    <source>
        <strain evidence="1">CBS 113979</strain>
    </source>
</reference>
<organism evidence="1 2">
    <name type="scientific">Aulographum hederae CBS 113979</name>
    <dbReference type="NCBI Taxonomy" id="1176131"/>
    <lineage>
        <taxon>Eukaryota</taxon>
        <taxon>Fungi</taxon>
        <taxon>Dikarya</taxon>
        <taxon>Ascomycota</taxon>
        <taxon>Pezizomycotina</taxon>
        <taxon>Dothideomycetes</taxon>
        <taxon>Pleosporomycetidae</taxon>
        <taxon>Aulographales</taxon>
        <taxon>Aulographaceae</taxon>
    </lineage>
</organism>
<sequence>MTCMLLFCTSEEAKPFISKVLDVKNEYGSPPTQVFYLVESRICPDTREGFKQSLQENETFSTDFIGASNEDCQQWALEKQFKVNFIEQDIIAIADARSAQDSTILIQNFPRSTGLEREPDENPGFGPLPREEDVWYDFRVDYRDAAEVYVDLGYGPLDTVLPTYFGRKEELTDEKGVFDVKRALRFVKGEEDVFAGMTSTS</sequence>
<dbReference type="OrthoDB" id="4456803at2759"/>